<keyword evidence="1" id="KW-1133">Transmembrane helix</keyword>
<dbReference type="RefSeq" id="WP_256709184.1">
    <property type="nucleotide sequence ID" value="NZ_CP101914.1"/>
</dbReference>
<sequence length="64" mass="7410">MHRPYLIKAIVYILFGALLIYFGVLSKGDTVWDVVTIIFAGFAALTFYAGLRMLRFYFKVKNKK</sequence>
<feature type="transmembrane region" description="Helical" evidence="1">
    <location>
        <begin position="5"/>
        <end position="24"/>
    </location>
</feature>
<name>A0ABY5JYU3_9BACI</name>
<keyword evidence="1" id="KW-0812">Transmembrane</keyword>
<dbReference type="InterPro" id="IPR025426">
    <property type="entry name" value="DUF4305"/>
</dbReference>
<organism evidence="2 3">
    <name type="scientific">Oceanobacillus jeddahense</name>
    <dbReference type="NCBI Taxonomy" id="1462527"/>
    <lineage>
        <taxon>Bacteria</taxon>
        <taxon>Bacillati</taxon>
        <taxon>Bacillota</taxon>
        <taxon>Bacilli</taxon>
        <taxon>Bacillales</taxon>
        <taxon>Bacillaceae</taxon>
        <taxon>Oceanobacillus</taxon>
    </lineage>
</organism>
<keyword evidence="3" id="KW-1185">Reference proteome</keyword>
<reference evidence="2" key="1">
    <citation type="submission" date="2022-07" db="EMBL/GenBank/DDBJ databases">
        <title>FELIX.</title>
        <authorList>
            <person name="Wan K.H."/>
            <person name="Park S."/>
            <person name="Lawrence Q."/>
            <person name="Eichenberger J.P."/>
            <person name="Booth B.W."/>
            <person name="Piaggio A.J."/>
            <person name="Chandler J.C."/>
            <person name="Franklin A.B."/>
            <person name="Celniker S.E."/>
        </authorList>
    </citation>
    <scope>NUCLEOTIDE SEQUENCE</scope>
    <source>
        <strain evidence="2">QA-1986 374</strain>
    </source>
</reference>
<gene>
    <name evidence="2" type="ORF">NP439_06050</name>
</gene>
<accession>A0ABY5JYU3</accession>
<proteinExistence type="predicted"/>
<evidence type="ECO:0000313" key="2">
    <source>
        <dbReference type="EMBL" id="UUI04226.1"/>
    </source>
</evidence>
<keyword evidence="1" id="KW-0472">Membrane</keyword>
<feature type="transmembrane region" description="Helical" evidence="1">
    <location>
        <begin position="30"/>
        <end position="51"/>
    </location>
</feature>
<dbReference type="Pfam" id="PF14146">
    <property type="entry name" value="DUF4305"/>
    <property type="match status" value="1"/>
</dbReference>
<dbReference type="EMBL" id="CP101914">
    <property type="protein sequence ID" value="UUI04226.1"/>
    <property type="molecule type" value="Genomic_DNA"/>
</dbReference>
<evidence type="ECO:0000313" key="3">
    <source>
        <dbReference type="Proteomes" id="UP001059773"/>
    </source>
</evidence>
<protein>
    <submittedName>
        <fullName evidence="2">YdiK family protein</fullName>
    </submittedName>
</protein>
<dbReference type="Proteomes" id="UP001059773">
    <property type="component" value="Chromosome"/>
</dbReference>
<evidence type="ECO:0000256" key="1">
    <source>
        <dbReference type="SAM" id="Phobius"/>
    </source>
</evidence>